<organism evidence="5 6">
    <name type="scientific">Schistosoma margrebowiei</name>
    <dbReference type="NCBI Taxonomy" id="48269"/>
    <lineage>
        <taxon>Eukaryota</taxon>
        <taxon>Metazoa</taxon>
        <taxon>Spiralia</taxon>
        <taxon>Lophotrochozoa</taxon>
        <taxon>Platyhelminthes</taxon>
        <taxon>Trematoda</taxon>
        <taxon>Digenea</taxon>
        <taxon>Strigeidida</taxon>
        <taxon>Schistosomatoidea</taxon>
        <taxon>Schistosomatidae</taxon>
        <taxon>Schistosoma</taxon>
    </lineage>
</organism>
<dbReference type="PANTHER" id="PTHR20544">
    <property type="entry name" value="CENTROSOMAL PROTEIN CEP135"/>
    <property type="match status" value="1"/>
</dbReference>
<dbReference type="AlphaFoldDB" id="A0A183LXK7"/>
<evidence type="ECO:0000256" key="3">
    <source>
        <dbReference type="ARBA" id="ARBA00023212"/>
    </source>
</evidence>
<evidence type="ECO:0000313" key="5">
    <source>
        <dbReference type="EMBL" id="VDO81936.1"/>
    </source>
</evidence>
<keyword evidence="2" id="KW-0963">Cytoplasm</keyword>
<reference evidence="5 6" key="1">
    <citation type="submission" date="2018-11" db="EMBL/GenBank/DDBJ databases">
        <authorList>
            <consortium name="Pathogen Informatics"/>
        </authorList>
    </citation>
    <scope>NUCLEOTIDE SEQUENCE [LARGE SCALE GENOMIC DNA]</scope>
    <source>
        <strain evidence="5 6">Zambia</strain>
    </source>
</reference>
<evidence type="ECO:0000313" key="6">
    <source>
        <dbReference type="Proteomes" id="UP000277204"/>
    </source>
</evidence>
<sequence>MTGTYVTAQAKFTKLRKRLDQLGYKQPLGLDSLPLVERLFYDLVWTTENLRKVRSELSSQIQIRSTVEDYIAPYKADNGKLIRENNEINHHLMVLRQDYEENIRGLKGECRRLENENEDMKYFNSQCLDKIHNYEREAKRMVEQILYLQEKNFQAVVYTPDGGKKQLPFRRQRMDIDGLAPLSKEAKTLNNENYCCSIAQIWEKANVKGIPKVFLSFVINKNLILCYTMKLFSYNQQFNQT</sequence>
<name>A0A183LXK7_9TREM</name>
<keyword evidence="3" id="KW-0206">Cytoskeleton</keyword>
<keyword evidence="6" id="KW-1185">Reference proteome</keyword>
<dbReference type="GO" id="GO:0005814">
    <property type="term" value="C:centriole"/>
    <property type="evidence" value="ECO:0007669"/>
    <property type="project" value="UniProtKB-SubCell"/>
</dbReference>
<dbReference type="Proteomes" id="UP000277204">
    <property type="component" value="Unassembled WGS sequence"/>
</dbReference>
<proteinExistence type="inferred from homology"/>
<dbReference type="CDD" id="cd22292">
    <property type="entry name" value="cc_Cep135_MBD"/>
    <property type="match status" value="1"/>
</dbReference>
<evidence type="ECO:0000256" key="1">
    <source>
        <dbReference type="ARBA" id="ARBA00004114"/>
    </source>
</evidence>
<comment type="subcellular location">
    <subcellularLocation>
        <location evidence="1">Cytoplasm</location>
        <location evidence="1">Cytoskeleton</location>
        <location evidence="1">Microtubule organizing center</location>
        <location evidence="1">Centrosome</location>
        <location evidence="1">Centriole</location>
    </subcellularLocation>
</comment>
<comment type="similarity">
    <text evidence="4">Belongs to the CEP135/TSGA10 family.</text>
</comment>
<accession>A0A183LXK7</accession>
<dbReference type="PANTHER" id="PTHR20544:SF2">
    <property type="entry name" value="TESTIS SPECIFIC 10"/>
    <property type="match status" value="1"/>
</dbReference>
<dbReference type="STRING" id="48269.A0A183LXK7"/>
<gene>
    <name evidence="5" type="ORF">SMRZ_LOCUS8532</name>
</gene>
<dbReference type="EMBL" id="UZAI01003733">
    <property type="protein sequence ID" value="VDO81936.1"/>
    <property type="molecule type" value="Genomic_DNA"/>
</dbReference>
<dbReference type="InterPro" id="IPR051877">
    <property type="entry name" value="Centriole_BasalBody_StrucProt"/>
</dbReference>
<protein>
    <submittedName>
        <fullName evidence="5">Uncharacterized protein</fullName>
    </submittedName>
</protein>
<evidence type="ECO:0000256" key="2">
    <source>
        <dbReference type="ARBA" id="ARBA00022490"/>
    </source>
</evidence>
<evidence type="ECO:0000256" key="4">
    <source>
        <dbReference type="ARBA" id="ARBA00038123"/>
    </source>
</evidence>